<protein>
    <submittedName>
        <fullName evidence="2">Hydrogenase nickel incorporation protein HypB</fullName>
    </submittedName>
</protein>
<dbReference type="AlphaFoldDB" id="A0A2U0TK65"/>
<dbReference type="PANTHER" id="PTHR43267:SF1">
    <property type="entry name" value="TRNA THREONYLCARBAMOYLADENOSINE DEHYDRATASE"/>
    <property type="match status" value="1"/>
</dbReference>
<dbReference type="OrthoDB" id="9804150at2"/>
<dbReference type="Proteomes" id="UP000245870">
    <property type="component" value="Unassembled WGS sequence"/>
</dbReference>
<dbReference type="GO" id="GO:0061504">
    <property type="term" value="P:cyclic threonylcarbamoyladenosine biosynthetic process"/>
    <property type="evidence" value="ECO:0007669"/>
    <property type="project" value="TreeGrafter"/>
</dbReference>
<gene>
    <name evidence="2" type="ORF">C7379_1342</name>
</gene>
<dbReference type="InterPro" id="IPR029752">
    <property type="entry name" value="D-isomer_DH_CS1"/>
</dbReference>
<dbReference type="GO" id="GO:0008641">
    <property type="term" value="F:ubiquitin-like modifier activating enzyme activity"/>
    <property type="evidence" value="ECO:0007669"/>
    <property type="project" value="InterPro"/>
</dbReference>
<reference evidence="2 3" key="1">
    <citation type="submission" date="2018-05" db="EMBL/GenBank/DDBJ databases">
        <title>Genomic Encyclopedia of Type Strains, Phase IV (KMG-IV): sequencing the most valuable type-strain genomes for metagenomic binning, comparative biology and taxonomic classification.</title>
        <authorList>
            <person name="Goeker M."/>
        </authorList>
    </citation>
    <scope>NUCLEOTIDE SEQUENCE [LARGE SCALE GENOMIC DNA]</scope>
    <source>
        <strain evidence="2 3">DSM 100333</strain>
    </source>
</reference>
<dbReference type="CDD" id="cd00755">
    <property type="entry name" value="YgdL_like"/>
    <property type="match status" value="1"/>
</dbReference>
<dbReference type="RefSeq" id="WP_116617481.1">
    <property type="nucleotide sequence ID" value="NZ_CAMQYP010000062.1"/>
</dbReference>
<keyword evidence="3" id="KW-1185">Reference proteome</keyword>
<comment type="caution">
    <text evidence="2">The sequence shown here is derived from an EMBL/GenBank/DDBJ whole genome shotgun (WGS) entry which is preliminary data.</text>
</comment>
<accession>A0A2U0TK65</accession>
<dbReference type="InterPro" id="IPR000594">
    <property type="entry name" value="ThiF_NAD_FAD-bd"/>
</dbReference>
<dbReference type="EMBL" id="QENY01000034">
    <property type="protein sequence ID" value="PVX43996.1"/>
    <property type="molecule type" value="Genomic_DNA"/>
</dbReference>
<feature type="domain" description="THIF-type NAD/FAD binding fold" evidence="1">
    <location>
        <begin position="11"/>
        <end position="156"/>
    </location>
</feature>
<evidence type="ECO:0000259" key="1">
    <source>
        <dbReference type="Pfam" id="PF00899"/>
    </source>
</evidence>
<dbReference type="PANTHER" id="PTHR43267">
    <property type="entry name" value="TRNA THREONYLCARBAMOYLADENOSINE DEHYDRATASE"/>
    <property type="match status" value="1"/>
</dbReference>
<dbReference type="Gene3D" id="3.40.50.720">
    <property type="entry name" value="NAD(P)-binding Rossmann-like Domain"/>
    <property type="match status" value="1"/>
</dbReference>
<evidence type="ECO:0000313" key="3">
    <source>
        <dbReference type="Proteomes" id="UP000245870"/>
    </source>
</evidence>
<dbReference type="GO" id="GO:0061503">
    <property type="term" value="F:tRNA threonylcarbamoyladenosine dehydratase"/>
    <property type="evidence" value="ECO:0007669"/>
    <property type="project" value="TreeGrafter"/>
</dbReference>
<dbReference type="InterPro" id="IPR045886">
    <property type="entry name" value="ThiF/MoeB/HesA"/>
</dbReference>
<evidence type="ECO:0000313" key="2">
    <source>
        <dbReference type="EMBL" id="PVX43996.1"/>
    </source>
</evidence>
<name>A0A2U0TK65_9BACT</name>
<dbReference type="Pfam" id="PF00899">
    <property type="entry name" value="ThiF"/>
    <property type="match status" value="1"/>
</dbReference>
<sequence length="258" mass="28224">MQNQFSRTQLLLGEPAMRTLADAHVAVFGVGGVGSYVVEVLARSGVGAIDIFDNDRVDVTNINRQLCALNSTVGKYKVEVMVERVRDINPDCTVRARQMFYTSQNADDVDLAQYDYVADCIDTVSAKLELIRRCHELQTPLICAMGAANKLDPTGFRVTDISKTKMDPIAKILRKKMRKLGIFHLKVVFSEEQPLKPVGQLAHCERSCSLNNAFDSANMSNTRPVPASNAFVPAAAGLIIGGEIVKNLLHAAGTMRQA</sequence>
<dbReference type="PROSITE" id="PS00065">
    <property type="entry name" value="D_2_HYDROXYACID_DH_1"/>
    <property type="match status" value="1"/>
</dbReference>
<organism evidence="2 3">
    <name type="scientific">Hallella colorans</name>
    <dbReference type="NCBI Taxonomy" id="1703337"/>
    <lineage>
        <taxon>Bacteria</taxon>
        <taxon>Pseudomonadati</taxon>
        <taxon>Bacteroidota</taxon>
        <taxon>Bacteroidia</taxon>
        <taxon>Bacteroidales</taxon>
        <taxon>Prevotellaceae</taxon>
        <taxon>Hallella</taxon>
    </lineage>
</organism>
<dbReference type="SUPFAM" id="SSF69572">
    <property type="entry name" value="Activating enzymes of the ubiquitin-like proteins"/>
    <property type="match status" value="1"/>
</dbReference>
<proteinExistence type="predicted"/>
<dbReference type="InterPro" id="IPR035985">
    <property type="entry name" value="Ubiquitin-activating_enz"/>
</dbReference>